<dbReference type="EMBL" id="JBDPZD010000001">
    <property type="protein sequence ID" value="MEO3690139.1"/>
    <property type="molecule type" value="Genomic_DNA"/>
</dbReference>
<comment type="caution">
    <text evidence="2">The sequence shown here is derived from an EMBL/GenBank/DDBJ whole genome shotgun (WGS) entry which is preliminary data.</text>
</comment>
<feature type="domain" description="SnoaL-like" evidence="1">
    <location>
        <begin position="11"/>
        <end position="105"/>
    </location>
</feature>
<dbReference type="Pfam" id="PF12680">
    <property type="entry name" value="SnoaL_2"/>
    <property type="match status" value="1"/>
</dbReference>
<reference evidence="2 3" key="1">
    <citation type="submission" date="2024-05" db="EMBL/GenBank/DDBJ databases">
        <title>Roseateles sp. DJS-2-20 16S ribosomal RNA gene Genome sequencing and assembly.</title>
        <authorList>
            <person name="Woo H."/>
        </authorList>
    </citation>
    <scope>NUCLEOTIDE SEQUENCE [LARGE SCALE GENOMIC DNA]</scope>
    <source>
        <strain evidence="2 3">DJS-2-20</strain>
    </source>
</reference>
<proteinExistence type="predicted"/>
<evidence type="ECO:0000313" key="3">
    <source>
        <dbReference type="Proteomes" id="UP001495147"/>
    </source>
</evidence>
<dbReference type="Gene3D" id="3.10.450.50">
    <property type="match status" value="1"/>
</dbReference>
<dbReference type="Proteomes" id="UP001495147">
    <property type="component" value="Unassembled WGS sequence"/>
</dbReference>
<evidence type="ECO:0000313" key="2">
    <source>
        <dbReference type="EMBL" id="MEO3690139.1"/>
    </source>
</evidence>
<gene>
    <name evidence="2" type="ORF">ABDJ85_01575</name>
</gene>
<dbReference type="InterPro" id="IPR032710">
    <property type="entry name" value="NTF2-like_dom_sf"/>
</dbReference>
<name>A0ABV0FW49_9BURK</name>
<dbReference type="RefSeq" id="WP_347702972.1">
    <property type="nucleotide sequence ID" value="NZ_JBDPZD010000001.1"/>
</dbReference>
<evidence type="ECO:0000259" key="1">
    <source>
        <dbReference type="Pfam" id="PF12680"/>
    </source>
</evidence>
<keyword evidence="3" id="KW-1185">Reference proteome</keyword>
<protein>
    <submittedName>
        <fullName evidence="2">Nuclear transport factor 2 family protein</fullName>
    </submittedName>
</protein>
<dbReference type="SUPFAM" id="SSF54427">
    <property type="entry name" value="NTF2-like"/>
    <property type="match status" value="1"/>
</dbReference>
<accession>A0ABV0FW49</accession>
<sequence length="136" mass="15881">MPHASLPTLIEFYEQLKPQDLDRLAQLYTEDCRFKDPFNEVQGVAAVRRIFAHMFETIEAPRFVVRDAFSEGDQAFLSWDFHAGRFIIRGATHLRFAPDGRVRDHRDYWDAAEELYEKLPVLGALMRLLRRKLAAS</sequence>
<organism evidence="2 3">
    <name type="scientific">Roseateles paludis</name>
    <dbReference type="NCBI Taxonomy" id="3145238"/>
    <lineage>
        <taxon>Bacteria</taxon>
        <taxon>Pseudomonadati</taxon>
        <taxon>Pseudomonadota</taxon>
        <taxon>Betaproteobacteria</taxon>
        <taxon>Burkholderiales</taxon>
        <taxon>Sphaerotilaceae</taxon>
        <taxon>Roseateles</taxon>
    </lineage>
</organism>
<dbReference type="InterPro" id="IPR037401">
    <property type="entry name" value="SnoaL-like"/>
</dbReference>